<evidence type="ECO:0000256" key="1">
    <source>
        <dbReference type="SAM" id="Phobius"/>
    </source>
</evidence>
<keyword evidence="1" id="KW-1133">Transmembrane helix</keyword>
<name>A0ABW2CP57_9ACTN</name>
<gene>
    <name evidence="2" type="ORF">ACFQKB_24225</name>
</gene>
<sequence>MSGEGGFFMRETGRWDRYTNPWAGAVVLLFIACFINVCSVLLESFGLTDTSTTEVSSQAVISFTVAFFVQFAAVLFVIKYYRTGDEGERARRVGLLLSVATCALLTLGLVTKGY</sequence>
<proteinExistence type="predicted"/>
<feature type="transmembrane region" description="Helical" evidence="1">
    <location>
        <begin position="93"/>
        <end position="111"/>
    </location>
</feature>
<evidence type="ECO:0000313" key="2">
    <source>
        <dbReference type="EMBL" id="MFC6882883.1"/>
    </source>
</evidence>
<evidence type="ECO:0000313" key="3">
    <source>
        <dbReference type="Proteomes" id="UP001596380"/>
    </source>
</evidence>
<keyword evidence="1" id="KW-0472">Membrane</keyword>
<dbReference type="EMBL" id="JBHSXS010000015">
    <property type="protein sequence ID" value="MFC6882883.1"/>
    <property type="molecule type" value="Genomic_DNA"/>
</dbReference>
<reference evidence="3" key="1">
    <citation type="journal article" date="2019" name="Int. J. Syst. Evol. Microbiol.">
        <title>The Global Catalogue of Microorganisms (GCM) 10K type strain sequencing project: providing services to taxonomists for standard genome sequencing and annotation.</title>
        <authorList>
            <consortium name="The Broad Institute Genomics Platform"/>
            <consortium name="The Broad Institute Genome Sequencing Center for Infectious Disease"/>
            <person name="Wu L."/>
            <person name="Ma J."/>
        </authorList>
    </citation>
    <scope>NUCLEOTIDE SEQUENCE [LARGE SCALE GENOMIC DNA]</scope>
    <source>
        <strain evidence="3">JCM 3369</strain>
    </source>
</reference>
<dbReference type="RefSeq" id="WP_160820350.1">
    <property type="nucleotide sequence ID" value="NZ_JBHSXE010000001.1"/>
</dbReference>
<keyword evidence="1" id="KW-0812">Transmembrane</keyword>
<accession>A0ABW2CP57</accession>
<keyword evidence="3" id="KW-1185">Reference proteome</keyword>
<organism evidence="2 3">
    <name type="scientific">Actinomadura yumaensis</name>
    <dbReference type="NCBI Taxonomy" id="111807"/>
    <lineage>
        <taxon>Bacteria</taxon>
        <taxon>Bacillati</taxon>
        <taxon>Actinomycetota</taxon>
        <taxon>Actinomycetes</taxon>
        <taxon>Streptosporangiales</taxon>
        <taxon>Thermomonosporaceae</taxon>
        <taxon>Actinomadura</taxon>
    </lineage>
</organism>
<comment type="caution">
    <text evidence="2">The sequence shown here is derived from an EMBL/GenBank/DDBJ whole genome shotgun (WGS) entry which is preliminary data.</text>
</comment>
<feature type="transmembrane region" description="Helical" evidence="1">
    <location>
        <begin position="21"/>
        <end position="47"/>
    </location>
</feature>
<feature type="transmembrane region" description="Helical" evidence="1">
    <location>
        <begin position="59"/>
        <end position="81"/>
    </location>
</feature>
<dbReference type="Proteomes" id="UP001596380">
    <property type="component" value="Unassembled WGS sequence"/>
</dbReference>
<protein>
    <submittedName>
        <fullName evidence="2">Uncharacterized protein</fullName>
    </submittedName>
</protein>